<gene>
    <name evidence="3" type="ORF">FK220_018450</name>
</gene>
<dbReference type="Pfam" id="PF10099">
    <property type="entry name" value="RskA_C"/>
    <property type="match status" value="1"/>
</dbReference>
<keyword evidence="1" id="KW-1133">Transmembrane helix</keyword>
<dbReference type="GO" id="GO:0006417">
    <property type="term" value="P:regulation of translation"/>
    <property type="evidence" value="ECO:0007669"/>
    <property type="project" value="TreeGrafter"/>
</dbReference>
<dbReference type="Proteomes" id="UP000707206">
    <property type="component" value="Unassembled WGS sequence"/>
</dbReference>
<evidence type="ECO:0000259" key="2">
    <source>
        <dbReference type="Pfam" id="PF10099"/>
    </source>
</evidence>
<dbReference type="InterPro" id="IPR018764">
    <property type="entry name" value="RskA_C"/>
</dbReference>
<evidence type="ECO:0000313" key="3">
    <source>
        <dbReference type="EMBL" id="NHF61341.1"/>
    </source>
</evidence>
<feature type="domain" description="Anti-sigma K factor RskA C-terminal" evidence="2">
    <location>
        <begin position="101"/>
        <end position="254"/>
    </location>
</feature>
<name>A0A967AVU2_9FLAO</name>
<feature type="transmembrane region" description="Helical" evidence="1">
    <location>
        <begin position="95"/>
        <end position="117"/>
    </location>
</feature>
<evidence type="ECO:0000313" key="4">
    <source>
        <dbReference type="Proteomes" id="UP000707206"/>
    </source>
</evidence>
<keyword evidence="1" id="KW-0472">Membrane</keyword>
<keyword evidence="1" id="KW-0812">Transmembrane</keyword>
<dbReference type="AlphaFoldDB" id="A0A967AVU2"/>
<protein>
    <submittedName>
        <fullName evidence="3">Anti-sigma factor</fullName>
    </submittedName>
</protein>
<dbReference type="RefSeq" id="WP_152575839.1">
    <property type="nucleotide sequence ID" value="NZ_VIKU02000007.1"/>
</dbReference>
<proteinExistence type="predicted"/>
<accession>A0A967AVU2</accession>
<keyword evidence="4" id="KW-1185">Reference proteome</keyword>
<organism evidence="3 4">
    <name type="scientific">Pelagihabitans pacificus</name>
    <dbReference type="NCBI Taxonomy" id="2696054"/>
    <lineage>
        <taxon>Bacteria</taxon>
        <taxon>Pseudomonadati</taxon>
        <taxon>Bacteroidota</taxon>
        <taxon>Flavobacteriia</taxon>
        <taxon>Flavobacteriales</taxon>
        <taxon>Flavobacteriaceae</taxon>
        <taxon>Pelagihabitans</taxon>
    </lineage>
</organism>
<dbReference type="GO" id="GO:0005886">
    <property type="term" value="C:plasma membrane"/>
    <property type="evidence" value="ECO:0007669"/>
    <property type="project" value="InterPro"/>
</dbReference>
<dbReference type="PANTHER" id="PTHR37461">
    <property type="entry name" value="ANTI-SIGMA-K FACTOR RSKA"/>
    <property type="match status" value="1"/>
</dbReference>
<comment type="caution">
    <text evidence="3">The sequence shown here is derived from an EMBL/GenBank/DDBJ whole genome shotgun (WGS) entry which is preliminary data.</text>
</comment>
<dbReference type="EMBL" id="VIKU02000007">
    <property type="protein sequence ID" value="NHF61341.1"/>
    <property type="molecule type" value="Genomic_DNA"/>
</dbReference>
<dbReference type="PANTHER" id="PTHR37461:SF1">
    <property type="entry name" value="ANTI-SIGMA-K FACTOR RSKA"/>
    <property type="match status" value="1"/>
</dbReference>
<evidence type="ECO:0000256" key="1">
    <source>
        <dbReference type="SAM" id="Phobius"/>
    </source>
</evidence>
<sequence>MDRKKILQDGLLEEYLLGELAVEQETAVSRVLQSDAELMAQFRAMEADFERMAFENAITPPSEVRKSLEAAMLQDEVGSSKVRSLDVPQRKNSALLMRLMVAASLAAIFALSSFWLYTKWQDSEKNLQVLQQQTTGLQNRLADIEKNYRETNSRYQSINNPNVVPLLLVGNAKSPDSRAIAYVNHQTKEVVVNAKGLAPLDADHTYQMWADVEGEMISMGLVSSNQEYVALAYIDKAESLNITIEPAGGNDHPTVERLISNVSL</sequence>
<dbReference type="GO" id="GO:0016989">
    <property type="term" value="F:sigma factor antagonist activity"/>
    <property type="evidence" value="ECO:0007669"/>
    <property type="project" value="TreeGrafter"/>
</dbReference>
<dbReference type="InterPro" id="IPR051474">
    <property type="entry name" value="Anti-sigma-K/W_factor"/>
</dbReference>
<reference evidence="3" key="1">
    <citation type="submission" date="2019-07" db="EMBL/GenBank/DDBJ databases">
        <authorList>
            <person name="De-Chao Zhang Q."/>
        </authorList>
    </citation>
    <scope>NUCLEOTIDE SEQUENCE</scope>
    <source>
        <strain evidence="3">TP-CH-4</strain>
    </source>
</reference>
<reference evidence="3" key="2">
    <citation type="submission" date="2020-03" db="EMBL/GenBank/DDBJ databases">
        <title>Flavobacteriaceae bacterium strain TP-CH-4, a member of the family Flavobacteriaceae isolated from a deep-sea seamount.</title>
        <authorList>
            <person name="Zhang D.-C."/>
        </authorList>
    </citation>
    <scope>NUCLEOTIDE SEQUENCE</scope>
    <source>
        <strain evidence="3">TP-CH-4</strain>
    </source>
</reference>